<sequence length="330" mass="35037">MKNIMKIFLLLTMFLLVSCGGAKEEAKTEDGNEPAKTEQKAEGQAEIAIVLKTLSNPFWVEMKEGIEKEAAAQGIKVDIIAASSEEDVQEQLRLIENLLSKGYKAIGIAPLSPVNTIPAIVEANKKGIYVVNIDEKVDMEQLKKSGGSVLAFVTTDNVKVGAKGAEYIIGKLPEGGEVAIIEGKSGNASGEFRRQGATEAFKADSKFKLVASQPADWDRSKALDVAANLIQKYPNLKAIYACNDTMALGAVQAVANAGKTGQILVVGTDGAPEARTSIDEGKLNATVAQDPAMIGATSLKILIEAIKDKPQISPDIEAKEVPVESNLISK</sequence>
<comment type="subcellular location">
    <subcellularLocation>
        <location evidence="1">Cell envelope</location>
    </subcellularLocation>
</comment>
<dbReference type="SUPFAM" id="SSF53822">
    <property type="entry name" value="Periplasmic binding protein-like I"/>
    <property type="match status" value="1"/>
</dbReference>
<dbReference type="PROSITE" id="PS51257">
    <property type="entry name" value="PROKAR_LIPOPROTEIN"/>
    <property type="match status" value="1"/>
</dbReference>
<accession>D1ANT2</accession>
<keyword evidence="7" id="KW-1185">Reference proteome</keyword>
<evidence type="ECO:0000259" key="5">
    <source>
        <dbReference type="Pfam" id="PF13407"/>
    </source>
</evidence>
<organism evidence="6 7">
    <name type="scientific">Sebaldella termitidis (strain ATCC 33386 / NCTC 11300)</name>
    <dbReference type="NCBI Taxonomy" id="526218"/>
    <lineage>
        <taxon>Bacteria</taxon>
        <taxon>Fusobacteriati</taxon>
        <taxon>Fusobacteriota</taxon>
        <taxon>Fusobacteriia</taxon>
        <taxon>Fusobacteriales</taxon>
        <taxon>Leptotrichiaceae</taxon>
        <taxon>Sebaldella</taxon>
    </lineage>
</organism>
<feature type="domain" description="Periplasmic binding protein" evidence="5">
    <location>
        <begin position="47"/>
        <end position="309"/>
    </location>
</feature>
<evidence type="ECO:0000256" key="1">
    <source>
        <dbReference type="ARBA" id="ARBA00004196"/>
    </source>
</evidence>
<dbReference type="PANTHER" id="PTHR46847">
    <property type="entry name" value="D-ALLOSE-BINDING PERIPLASMIC PROTEIN-RELATED"/>
    <property type="match status" value="1"/>
</dbReference>
<keyword evidence="3 4" id="KW-0732">Signal</keyword>
<dbReference type="AlphaFoldDB" id="D1ANT2"/>
<feature type="chain" id="PRO_5003020954" evidence="4">
    <location>
        <begin position="23"/>
        <end position="330"/>
    </location>
</feature>
<dbReference type="NCBIfam" id="NF007254">
    <property type="entry name" value="PRK09701.1"/>
    <property type="match status" value="1"/>
</dbReference>
<dbReference type="KEGG" id="str:Sterm_3044"/>
<dbReference type="HOGENOM" id="CLU_037628_3_2_0"/>
<evidence type="ECO:0000313" key="7">
    <source>
        <dbReference type="Proteomes" id="UP000000845"/>
    </source>
</evidence>
<evidence type="ECO:0000256" key="3">
    <source>
        <dbReference type="ARBA" id="ARBA00022729"/>
    </source>
</evidence>
<dbReference type="RefSeq" id="WP_012862468.1">
    <property type="nucleotide sequence ID" value="NC_013517.1"/>
</dbReference>
<dbReference type="Pfam" id="PF13407">
    <property type="entry name" value="Peripla_BP_4"/>
    <property type="match status" value="1"/>
</dbReference>
<dbReference type="InterPro" id="IPR028082">
    <property type="entry name" value="Peripla_BP_I"/>
</dbReference>
<dbReference type="GO" id="GO:0030246">
    <property type="term" value="F:carbohydrate binding"/>
    <property type="evidence" value="ECO:0007669"/>
    <property type="project" value="UniProtKB-ARBA"/>
</dbReference>
<dbReference type="Gene3D" id="3.40.50.2300">
    <property type="match status" value="2"/>
</dbReference>
<reference evidence="6 7" key="2">
    <citation type="journal article" date="2010" name="Stand. Genomic Sci.">
        <title>Complete genome sequence of Sebaldella termitidis type strain (NCTC 11300).</title>
        <authorList>
            <person name="Harmon-Smith M."/>
            <person name="Celia L."/>
            <person name="Chertkov O."/>
            <person name="Lapidus A."/>
            <person name="Copeland A."/>
            <person name="Glavina Del Rio T."/>
            <person name="Nolan M."/>
            <person name="Lucas S."/>
            <person name="Tice H."/>
            <person name="Cheng J.F."/>
            <person name="Han C."/>
            <person name="Detter J.C."/>
            <person name="Bruce D."/>
            <person name="Goodwin L."/>
            <person name="Pitluck S."/>
            <person name="Pati A."/>
            <person name="Liolios K."/>
            <person name="Ivanova N."/>
            <person name="Mavromatis K."/>
            <person name="Mikhailova N."/>
            <person name="Chen A."/>
            <person name="Palaniappan K."/>
            <person name="Land M."/>
            <person name="Hauser L."/>
            <person name="Chang Y.J."/>
            <person name="Jeffries C.D."/>
            <person name="Brettin T."/>
            <person name="Goker M."/>
            <person name="Beck B."/>
            <person name="Bristow J."/>
            <person name="Eisen J.A."/>
            <person name="Markowitz V."/>
            <person name="Hugenholtz P."/>
            <person name="Kyrpides N.C."/>
            <person name="Klenk H.P."/>
            <person name="Chen F."/>
        </authorList>
    </citation>
    <scope>NUCLEOTIDE SEQUENCE [LARGE SCALE GENOMIC DNA]</scope>
    <source>
        <strain evidence="7">ATCC 33386 / NCTC 11300</strain>
    </source>
</reference>
<feature type="signal peptide" evidence="4">
    <location>
        <begin position="1"/>
        <end position="22"/>
    </location>
</feature>
<dbReference type="CDD" id="cd06320">
    <property type="entry name" value="PBP1_allose_binding"/>
    <property type="match status" value="1"/>
</dbReference>
<dbReference type="PANTHER" id="PTHR46847:SF1">
    <property type="entry name" value="D-ALLOSE-BINDING PERIPLASMIC PROTEIN-RELATED"/>
    <property type="match status" value="1"/>
</dbReference>
<dbReference type="EMBL" id="CP001739">
    <property type="protein sequence ID" value="ACZ09886.1"/>
    <property type="molecule type" value="Genomic_DNA"/>
</dbReference>
<evidence type="ECO:0000256" key="4">
    <source>
        <dbReference type="SAM" id="SignalP"/>
    </source>
</evidence>
<dbReference type="InterPro" id="IPR025997">
    <property type="entry name" value="SBP_2_dom"/>
</dbReference>
<name>D1ANT2_SEBTE</name>
<proteinExistence type="inferred from homology"/>
<reference evidence="7" key="1">
    <citation type="submission" date="2009-09" db="EMBL/GenBank/DDBJ databases">
        <title>The complete chromosome of Sebaldella termitidis ATCC 33386.</title>
        <authorList>
            <consortium name="US DOE Joint Genome Institute (JGI-PGF)"/>
            <person name="Lucas S."/>
            <person name="Copeland A."/>
            <person name="Lapidus A."/>
            <person name="Glavina del Rio T."/>
            <person name="Dalin E."/>
            <person name="Tice H."/>
            <person name="Bruce D."/>
            <person name="Goodwin L."/>
            <person name="Pitluck S."/>
            <person name="Kyrpides N."/>
            <person name="Mavromatis K."/>
            <person name="Ivanova N."/>
            <person name="Mikhailova N."/>
            <person name="Sims D."/>
            <person name="Meincke L."/>
            <person name="Brettin T."/>
            <person name="Detter J.C."/>
            <person name="Han C."/>
            <person name="Larimer F."/>
            <person name="Land M."/>
            <person name="Hauser L."/>
            <person name="Markowitz V."/>
            <person name="Cheng J.F."/>
            <person name="Hugenholtz P."/>
            <person name="Woyke T."/>
            <person name="Wu D."/>
            <person name="Eisen J.A."/>
        </authorList>
    </citation>
    <scope>NUCLEOTIDE SEQUENCE [LARGE SCALE GENOMIC DNA]</scope>
    <source>
        <strain evidence="7">ATCC 33386 / NCTC 11300</strain>
    </source>
</reference>
<evidence type="ECO:0000256" key="2">
    <source>
        <dbReference type="ARBA" id="ARBA00007639"/>
    </source>
</evidence>
<gene>
    <name evidence="6" type="ordered locus">Sterm_3044</name>
</gene>
<dbReference type="eggNOG" id="COG1879">
    <property type="taxonomic scope" value="Bacteria"/>
</dbReference>
<protein>
    <submittedName>
        <fullName evidence="6">Periplasmic binding protein/LacI transcriptional regulator</fullName>
    </submittedName>
</protein>
<dbReference type="GO" id="GO:0030313">
    <property type="term" value="C:cell envelope"/>
    <property type="evidence" value="ECO:0007669"/>
    <property type="project" value="UniProtKB-SubCell"/>
</dbReference>
<comment type="similarity">
    <text evidence="2">Belongs to the bacterial solute-binding protein 2 family.</text>
</comment>
<dbReference type="STRING" id="526218.Sterm_3044"/>
<dbReference type="Proteomes" id="UP000000845">
    <property type="component" value="Chromosome"/>
</dbReference>
<evidence type="ECO:0000313" key="6">
    <source>
        <dbReference type="EMBL" id="ACZ09886.1"/>
    </source>
</evidence>